<dbReference type="Pfam" id="PF14240">
    <property type="entry name" value="YHYH"/>
    <property type="match status" value="1"/>
</dbReference>
<dbReference type="InParanoid" id="A0A7M7HIN4"/>
<feature type="chain" id="PRO_5029906857" description="YHYH domain-containing protein" evidence="1">
    <location>
        <begin position="28"/>
        <end position="273"/>
    </location>
</feature>
<proteinExistence type="predicted"/>
<dbReference type="OMA" id="CHGRYVD"/>
<keyword evidence="4" id="KW-1185">Reference proteome</keyword>
<dbReference type="Proteomes" id="UP000007110">
    <property type="component" value="Unassembled WGS sequence"/>
</dbReference>
<dbReference type="RefSeq" id="XP_011680344.2">
    <property type="nucleotide sequence ID" value="XM_011682042.2"/>
</dbReference>
<feature type="domain" description="YHYH" evidence="2">
    <location>
        <begin position="93"/>
        <end position="188"/>
    </location>
</feature>
<sequence length="273" mass="29812">MMGNCKLTMLVLTACLLLNVFLIDVSCLTDDEINEFGARNHTDSNTGLQGFITIAEHNDDTYVVTSNGVPDHTAGLFAIRKDAVGILVQDFEFFIPKNPTSSNAKYELPMGPVGLALNGVALFNPYSNEGTDAVVTEAATFDECDGHPTPMGIYHYHSSPFCVFSDRDNVPSTIIGVALDGFPIYGPNDENGNELYTADLDVCHGRYVDGNYRYHITEDFPYILGCFHGEVDSRNLRPNQVLPTVDTDSKASTIVHGSVTMVTVLTTLLVILF</sequence>
<reference evidence="4" key="1">
    <citation type="submission" date="2015-02" db="EMBL/GenBank/DDBJ databases">
        <title>Genome sequencing for Strongylocentrotus purpuratus.</title>
        <authorList>
            <person name="Murali S."/>
            <person name="Liu Y."/>
            <person name="Vee V."/>
            <person name="English A."/>
            <person name="Wang M."/>
            <person name="Skinner E."/>
            <person name="Han Y."/>
            <person name="Muzny D.M."/>
            <person name="Worley K.C."/>
            <person name="Gibbs R.A."/>
        </authorList>
    </citation>
    <scope>NUCLEOTIDE SEQUENCE</scope>
</reference>
<protein>
    <recommendedName>
        <fullName evidence="2">YHYH domain-containing protein</fullName>
    </recommendedName>
</protein>
<evidence type="ECO:0000313" key="3">
    <source>
        <dbReference type="EnsemblMetazoa" id="XP_011680344"/>
    </source>
</evidence>
<reference evidence="3" key="2">
    <citation type="submission" date="2021-01" db="UniProtKB">
        <authorList>
            <consortium name="EnsemblMetazoa"/>
        </authorList>
    </citation>
    <scope>IDENTIFICATION</scope>
</reference>
<evidence type="ECO:0000313" key="4">
    <source>
        <dbReference type="Proteomes" id="UP000007110"/>
    </source>
</evidence>
<feature type="signal peptide" evidence="1">
    <location>
        <begin position="1"/>
        <end position="27"/>
    </location>
</feature>
<organism evidence="3 4">
    <name type="scientific">Strongylocentrotus purpuratus</name>
    <name type="common">Purple sea urchin</name>
    <dbReference type="NCBI Taxonomy" id="7668"/>
    <lineage>
        <taxon>Eukaryota</taxon>
        <taxon>Metazoa</taxon>
        <taxon>Echinodermata</taxon>
        <taxon>Eleutherozoa</taxon>
        <taxon>Echinozoa</taxon>
        <taxon>Echinoidea</taxon>
        <taxon>Euechinoidea</taxon>
        <taxon>Echinacea</taxon>
        <taxon>Camarodonta</taxon>
        <taxon>Echinidea</taxon>
        <taxon>Strongylocentrotidae</taxon>
        <taxon>Strongylocentrotus</taxon>
    </lineage>
</organism>
<keyword evidence="1" id="KW-0732">Signal</keyword>
<dbReference type="OrthoDB" id="197925at2759"/>
<dbReference type="InterPro" id="IPR025924">
    <property type="entry name" value="YHYH_dom"/>
</dbReference>
<name>A0A7M7HIN4_STRPU</name>
<evidence type="ECO:0000256" key="1">
    <source>
        <dbReference type="SAM" id="SignalP"/>
    </source>
</evidence>
<dbReference type="AlphaFoldDB" id="A0A7M7HIN4"/>
<dbReference type="EnsemblMetazoa" id="XM_011682042">
    <property type="protein sequence ID" value="XP_011680344"/>
    <property type="gene ID" value="LOC105445904"/>
</dbReference>
<accession>A0A7M7HIN4</accession>
<dbReference type="PANTHER" id="PTHR30289">
    <property type="entry name" value="UNCHARACTERIZED PROTEIN YBCL-RELATED"/>
    <property type="match status" value="1"/>
</dbReference>
<dbReference type="PANTHER" id="PTHR30289:SF8">
    <property type="entry name" value="YHYH DOMAIN-CONTAINING PROTEIN"/>
    <property type="match status" value="1"/>
</dbReference>
<dbReference type="KEGG" id="spu:105445904"/>
<dbReference type="GeneID" id="105445904"/>
<evidence type="ECO:0000259" key="2">
    <source>
        <dbReference type="Pfam" id="PF14240"/>
    </source>
</evidence>